<feature type="domain" description="PE-PPE" evidence="2">
    <location>
        <begin position="102"/>
        <end position="340"/>
    </location>
</feature>
<dbReference type="Proteomes" id="UP000252015">
    <property type="component" value="Unassembled WGS sequence"/>
</dbReference>
<proteinExistence type="predicted"/>
<gene>
    <name evidence="3" type="ORF">MSP7336_00928</name>
</gene>
<dbReference type="Gene3D" id="3.40.50.1820">
    <property type="entry name" value="alpha/beta hydrolase"/>
    <property type="match status" value="1"/>
</dbReference>
<dbReference type="AlphaFoldDB" id="A0A375YV39"/>
<keyword evidence="1" id="KW-0732">Signal</keyword>
<evidence type="ECO:0000313" key="4">
    <source>
        <dbReference type="Proteomes" id="UP000252015"/>
    </source>
</evidence>
<accession>A0A375YV39</accession>
<dbReference type="STRING" id="29313.BHQ16_01480"/>
<dbReference type="Pfam" id="PF08237">
    <property type="entry name" value="PE-PPE"/>
    <property type="match status" value="1"/>
</dbReference>
<evidence type="ECO:0000313" key="3">
    <source>
        <dbReference type="EMBL" id="SRX92702.1"/>
    </source>
</evidence>
<sequence>MTGGTLRWLTVGLLSTAGAGMISLTSMTGSAIAFADAPTPPGEPPFPNENVSWVELMGGSGTPIPQEGFNGAYMADVFTRFIQPNFPSVNFDSPCPSAPCDVNGLFTPEGLYPLTGIKDLTLDVSVDRGVDILTTQILNDLADPNKVPDGGTLGVFGYSQSSVISSLVMHELADKGVDPSQVNFVLIGDPMNPNGGILERFAGFTDMNGQMFNDPQLVLPSLGLTFYGATPDDLYPTTIYTLEYDGYADFPKYPLNFLADLNALLGLGFGNPSVHGSYPILSDEQLASAVLLPTDGTTSTTYYMIPSELPLITALGTFGVPQPFLDLIEPDLKILVDLGYGGDQLDPDNLLAGGFANVPTPFGLFPDVDPTQLFNDLVTGAQQGFAAFQEDLTNPAAWMPTVDFDLSDVLSAEPLATPSVTDIANAISAAFADAYAVFLPLGDISNALSTSVPAYDLALFTEALQNGDFIDAIGLPIAANTAIYTVATGFSFFIIQNALDNIMEDLAPLGF</sequence>
<dbReference type="InterPro" id="IPR029058">
    <property type="entry name" value="AB_hydrolase_fold"/>
</dbReference>
<name>A0A375YV39_MYCSH</name>
<organism evidence="3 4">
    <name type="scientific">Mycobacterium shimoidei</name>
    <dbReference type="NCBI Taxonomy" id="29313"/>
    <lineage>
        <taxon>Bacteria</taxon>
        <taxon>Bacillati</taxon>
        <taxon>Actinomycetota</taxon>
        <taxon>Actinomycetes</taxon>
        <taxon>Mycobacteriales</taxon>
        <taxon>Mycobacteriaceae</taxon>
        <taxon>Mycobacterium</taxon>
    </lineage>
</organism>
<dbReference type="EMBL" id="UEGW01000001">
    <property type="protein sequence ID" value="SRX92702.1"/>
    <property type="molecule type" value="Genomic_DNA"/>
</dbReference>
<feature type="signal peptide" evidence="1">
    <location>
        <begin position="1"/>
        <end position="35"/>
    </location>
</feature>
<feature type="chain" id="PRO_5016797011" evidence="1">
    <location>
        <begin position="36"/>
        <end position="511"/>
    </location>
</feature>
<reference evidence="3 4" key="1">
    <citation type="submission" date="2018-05" db="EMBL/GenBank/DDBJ databases">
        <authorList>
            <consortium name="IHU Genomes"/>
        </authorList>
    </citation>
    <scope>NUCLEOTIDE SEQUENCE [LARGE SCALE GENOMIC DNA]</scope>
    <source>
        <strain evidence="3 4">P7336</strain>
    </source>
</reference>
<protein>
    <submittedName>
        <fullName evidence="3">PPE family protein PPE28 [Mycobacterium tuberculosis H37Rv]</fullName>
    </submittedName>
</protein>
<evidence type="ECO:0000256" key="1">
    <source>
        <dbReference type="SAM" id="SignalP"/>
    </source>
</evidence>
<evidence type="ECO:0000259" key="2">
    <source>
        <dbReference type="Pfam" id="PF08237"/>
    </source>
</evidence>
<keyword evidence="4" id="KW-1185">Reference proteome</keyword>
<dbReference type="InterPro" id="IPR013228">
    <property type="entry name" value="PE-PPE_C"/>
</dbReference>